<name>A0AAE7EAR8_9BACT</name>
<comment type="similarity">
    <text evidence="1">Belongs to the glycosyltransferase 2 family. WaaE/KdtX subfamily.</text>
</comment>
<dbReference type="PANTHER" id="PTHR43630">
    <property type="entry name" value="POLY-BETA-1,6-N-ACETYL-D-GLUCOSAMINE SYNTHASE"/>
    <property type="match status" value="1"/>
</dbReference>
<dbReference type="InterPro" id="IPR001173">
    <property type="entry name" value="Glyco_trans_2-like"/>
</dbReference>
<dbReference type="RefSeq" id="WP_018712627.1">
    <property type="nucleotide sequence ID" value="NZ_CP053832.1"/>
</dbReference>
<dbReference type="PANTHER" id="PTHR43630:SF2">
    <property type="entry name" value="GLYCOSYLTRANSFERASE"/>
    <property type="match status" value="1"/>
</dbReference>
<dbReference type="GeneID" id="77176173"/>
<gene>
    <name evidence="3" type="ORF">CURT_1267</name>
</gene>
<evidence type="ECO:0000313" key="3">
    <source>
        <dbReference type="EMBL" id="QKF84725.1"/>
    </source>
</evidence>
<dbReference type="Proteomes" id="UP000509722">
    <property type="component" value="Chromosome"/>
</dbReference>
<evidence type="ECO:0000313" key="4">
    <source>
        <dbReference type="Proteomes" id="UP000509722"/>
    </source>
</evidence>
<dbReference type="AlphaFoldDB" id="A0AAE7EAR8"/>
<dbReference type="Pfam" id="PF00535">
    <property type="entry name" value="Glycos_transf_2"/>
    <property type="match status" value="1"/>
</dbReference>
<evidence type="ECO:0000256" key="1">
    <source>
        <dbReference type="ARBA" id="ARBA00038494"/>
    </source>
</evidence>
<dbReference type="CDD" id="cd02511">
    <property type="entry name" value="Beta4Glucosyltransferase"/>
    <property type="match status" value="1"/>
</dbReference>
<dbReference type="Gene3D" id="3.90.550.10">
    <property type="entry name" value="Spore Coat Polysaccharide Biosynthesis Protein SpsA, Chain A"/>
    <property type="match status" value="1"/>
</dbReference>
<proteinExistence type="inferred from homology"/>
<sequence length="251" mass="29402">MIKASVYIICQDEEKHIARVLESVKDFNEIIIVDSGSTDKTLEIAKRYNVAIFHKNFLGYSAQKEYAKNLCSNEWVLNLDADEELSDNLKDDIIETINENKCQALEIKIVDFRLKPWQIKAIKQISRVRFFKKEFGVYPEKLVHESIKINGKILQVKGFIKHYGTDSISKKLEKTNTYSTLRANEKFNKGKKSSFLKLTFIFPVMFFKSYFIRRNFLNGRIGFIDAINNAFYAFLKEAKLYELYLKEKSQI</sequence>
<organism evidence="3 4">
    <name type="scientific">Campylobacter ureolyticus</name>
    <dbReference type="NCBI Taxonomy" id="827"/>
    <lineage>
        <taxon>Bacteria</taxon>
        <taxon>Pseudomonadati</taxon>
        <taxon>Campylobacterota</taxon>
        <taxon>Epsilonproteobacteria</taxon>
        <taxon>Campylobacterales</taxon>
        <taxon>Campylobacteraceae</taxon>
        <taxon>Campylobacter</taxon>
    </lineage>
</organism>
<dbReference type="SUPFAM" id="SSF53448">
    <property type="entry name" value="Nucleotide-diphospho-sugar transferases"/>
    <property type="match status" value="1"/>
</dbReference>
<protein>
    <submittedName>
        <fullName evidence="3">Glycosyltransferase, family 2</fullName>
    </submittedName>
</protein>
<dbReference type="InterPro" id="IPR029044">
    <property type="entry name" value="Nucleotide-diphossugar_trans"/>
</dbReference>
<reference evidence="3 4" key="1">
    <citation type="submission" date="2020-05" db="EMBL/GenBank/DDBJ databases">
        <title>Complete genome sequencing of Campylobacter and Arcobacter type strains.</title>
        <authorList>
            <person name="Miller W.G."/>
            <person name="Yee E."/>
        </authorList>
    </citation>
    <scope>NUCLEOTIDE SEQUENCE [LARGE SCALE GENOMIC DNA]</scope>
    <source>
        <strain evidence="3 4">LMG 6451</strain>
    </source>
</reference>
<dbReference type="EMBL" id="CP053832">
    <property type="protein sequence ID" value="QKF84725.1"/>
    <property type="molecule type" value="Genomic_DNA"/>
</dbReference>
<feature type="domain" description="Glycosyltransferase 2-like" evidence="2">
    <location>
        <begin position="5"/>
        <end position="133"/>
    </location>
</feature>
<accession>A0AAE7EAR8</accession>
<evidence type="ECO:0000259" key="2">
    <source>
        <dbReference type="Pfam" id="PF00535"/>
    </source>
</evidence>